<dbReference type="Proteomes" id="UP000717364">
    <property type="component" value="Unassembled WGS sequence"/>
</dbReference>
<gene>
    <name evidence="1" type="ORF">IXB50_12770</name>
</gene>
<protein>
    <submittedName>
        <fullName evidence="1">HK97 gp10 family phage protein</fullName>
    </submittedName>
</protein>
<keyword evidence="2" id="KW-1185">Reference proteome</keyword>
<proteinExistence type="predicted"/>
<reference evidence="1" key="1">
    <citation type="submission" date="2020-11" db="EMBL/GenBank/DDBJ databases">
        <authorList>
            <person name="Konstantinou D."/>
            <person name="Gkelis S."/>
            <person name="Popin R."/>
            <person name="Fewer D."/>
            <person name="Sivonen K."/>
        </authorList>
    </citation>
    <scope>NUCLEOTIDE SEQUENCE</scope>
    <source>
        <strain evidence="1">TAU-MAC 1115</strain>
    </source>
</reference>
<organism evidence="1 2">
    <name type="scientific">Leptothoe spongobia TAU-MAC 1115</name>
    <dbReference type="NCBI Taxonomy" id="1967444"/>
    <lineage>
        <taxon>Bacteria</taxon>
        <taxon>Bacillati</taxon>
        <taxon>Cyanobacteriota</taxon>
        <taxon>Cyanophyceae</taxon>
        <taxon>Nodosilineales</taxon>
        <taxon>Cymatolegaceae</taxon>
        <taxon>Leptothoe</taxon>
        <taxon>Leptothoe spongobia</taxon>
    </lineage>
</organism>
<dbReference type="EMBL" id="JADOES010000023">
    <property type="protein sequence ID" value="MBT9316296.1"/>
    <property type="molecule type" value="Genomic_DNA"/>
</dbReference>
<name>A0A947DHZ7_9CYAN</name>
<sequence>MAYRVQIRPKQEALDLFQSLKEGLPGVLREIVRDAADITAQYAKQNVSGVPFESETGTHTINKRSGQLAASIQYQHPYGSPFRARIFSSAKTRYADNPEEYDYGAILEYGRGEIVPRYTPSAKAGNTGQAKLTIPGGAHQLNSGTGGFRGVSGGYAFVSRIPPMEGKYWMQAAQKAAQPDITEMAQQRVDSFIEQQGF</sequence>
<accession>A0A947DHZ7</accession>
<dbReference type="RefSeq" id="WP_215609364.1">
    <property type="nucleotide sequence ID" value="NZ_JADOES010000023.1"/>
</dbReference>
<evidence type="ECO:0000313" key="2">
    <source>
        <dbReference type="Proteomes" id="UP000717364"/>
    </source>
</evidence>
<comment type="caution">
    <text evidence="1">The sequence shown here is derived from an EMBL/GenBank/DDBJ whole genome shotgun (WGS) entry which is preliminary data.</text>
</comment>
<evidence type="ECO:0000313" key="1">
    <source>
        <dbReference type="EMBL" id="MBT9316296.1"/>
    </source>
</evidence>
<reference evidence="1" key="2">
    <citation type="journal article" date="2021" name="Mar. Drugs">
        <title>Genome Reduction and Secondary Metabolism of the Marine Sponge-Associated Cyanobacterium Leptothoe.</title>
        <authorList>
            <person name="Konstantinou D."/>
            <person name="Popin R.V."/>
            <person name="Fewer D.P."/>
            <person name="Sivonen K."/>
            <person name="Gkelis S."/>
        </authorList>
    </citation>
    <scope>NUCLEOTIDE SEQUENCE</scope>
    <source>
        <strain evidence="1">TAU-MAC 1115</strain>
    </source>
</reference>
<dbReference type="AlphaFoldDB" id="A0A947DHZ7"/>